<evidence type="ECO:0000313" key="3">
    <source>
        <dbReference type="Proteomes" id="UP001281410"/>
    </source>
</evidence>
<reference evidence="2" key="1">
    <citation type="journal article" date="2023" name="Plant J.">
        <title>Genome sequences and population genomics provide insights into the demographic history, inbreeding, and mutation load of two 'living fossil' tree species of Dipteronia.</title>
        <authorList>
            <person name="Feng Y."/>
            <person name="Comes H.P."/>
            <person name="Chen J."/>
            <person name="Zhu S."/>
            <person name="Lu R."/>
            <person name="Zhang X."/>
            <person name="Li P."/>
            <person name="Qiu J."/>
            <person name="Olsen K.M."/>
            <person name="Qiu Y."/>
        </authorList>
    </citation>
    <scope>NUCLEOTIDE SEQUENCE</scope>
    <source>
        <strain evidence="2">NBL</strain>
    </source>
</reference>
<name>A0AAE0AN41_9ROSI</name>
<evidence type="ECO:0000313" key="2">
    <source>
        <dbReference type="EMBL" id="KAK3220575.1"/>
    </source>
</evidence>
<gene>
    <name evidence="2" type="ORF">Dsin_014545</name>
</gene>
<sequence length="230" mass="25598">MQEESPPQPLKHLNDKNNSKSVYQPERKGVVASDSVYRGGHHSLSAHSDSQNIQWAVSKTKIAETPQKEAEGSAPKNLYLHKEEVTYMQEESPPQPLKHLNDKNNSKSVYQPERKGVVASDSVYRGGHHSLSAHSDSQNIQWAVSKTKIEETPQKKAEASATKNLYLHKEEVTYMQEESLQSLKVETKGQISEEKGSKNSTSIGDSGHSVQEAGLSLLIFVHLRKDLLSC</sequence>
<feature type="region of interest" description="Disordered" evidence="1">
    <location>
        <begin position="185"/>
        <end position="207"/>
    </location>
</feature>
<comment type="caution">
    <text evidence="2">The sequence shown here is derived from an EMBL/GenBank/DDBJ whole genome shotgun (WGS) entry which is preliminary data.</text>
</comment>
<dbReference type="Proteomes" id="UP001281410">
    <property type="component" value="Unassembled WGS sequence"/>
</dbReference>
<accession>A0AAE0AN41</accession>
<dbReference type="EMBL" id="JANJYJ010000004">
    <property type="protein sequence ID" value="KAK3220575.1"/>
    <property type="molecule type" value="Genomic_DNA"/>
</dbReference>
<feature type="region of interest" description="Disordered" evidence="1">
    <location>
        <begin position="1"/>
        <end position="113"/>
    </location>
</feature>
<proteinExistence type="predicted"/>
<keyword evidence="3" id="KW-1185">Reference proteome</keyword>
<feature type="compositionally biased region" description="Polar residues" evidence="1">
    <location>
        <begin position="45"/>
        <end position="57"/>
    </location>
</feature>
<organism evidence="2 3">
    <name type="scientific">Dipteronia sinensis</name>
    <dbReference type="NCBI Taxonomy" id="43782"/>
    <lineage>
        <taxon>Eukaryota</taxon>
        <taxon>Viridiplantae</taxon>
        <taxon>Streptophyta</taxon>
        <taxon>Embryophyta</taxon>
        <taxon>Tracheophyta</taxon>
        <taxon>Spermatophyta</taxon>
        <taxon>Magnoliopsida</taxon>
        <taxon>eudicotyledons</taxon>
        <taxon>Gunneridae</taxon>
        <taxon>Pentapetalae</taxon>
        <taxon>rosids</taxon>
        <taxon>malvids</taxon>
        <taxon>Sapindales</taxon>
        <taxon>Sapindaceae</taxon>
        <taxon>Hippocastanoideae</taxon>
        <taxon>Acereae</taxon>
        <taxon>Dipteronia</taxon>
    </lineage>
</organism>
<dbReference type="AlphaFoldDB" id="A0AAE0AN41"/>
<feature type="compositionally biased region" description="Basic and acidic residues" evidence="1">
    <location>
        <begin position="185"/>
        <end position="197"/>
    </location>
</feature>
<evidence type="ECO:0000256" key="1">
    <source>
        <dbReference type="SAM" id="MobiDB-lite"/>
    </source>
</evidence>
<protein>
    <submittedName>
        <fullName evidence="2">Uncharacterized protein</fullName>
    </submittedName>
</protein>